<name>A0AAD8IJ62_9APIA</name>
<protein>
    <submittedName>
        <fullName evidence="1">Uncharacterized protein</fullName>
    </submittedName>
</protein>
<reference evidence="1" key="2">
    <citation type="submission" date="2023-05" db="EMBL/GenBank/DDBJ databases">
        <authorList>
            <person name="Schelkunov M.I."/>
        </authorList>
    </citation>
    <scope>NUCLEOTIDE SEQUENCE</scope>
    <source>
        <strain evidence="1">Hsosn_3</strain>
        <tissue evidence="1">Leaf</tissue>
    </source>
</reference>
<reference evidence="1" key="1">
    <citation type="submission" date="2023-02" db="EMBL/GenBank/DDBJ databases">
        <title>Genome of toxic invasive species Heracleum sosnowskyi carries increased number of genes despite the absence of recent whole-genome duplications.</title>
        <authorList>
            <person name="Schelkunov M."/>
            <person name="Shtratnikova V."/>
            <person name="Makarenko M."/>
            <person name="Klepikova A."/>
            <person name="Omelchenko D."/>
            <person name="Novikova G."/>
            <person name="Obukhova E."/>
            <person name="Bogdanov V."/>
            <person name="Penin A."/>
            <person name="Logacheva M."/>
        </authorList>
    </citation>
    <scope>NUCLEOTIDE SEQUENCE</scope>
    <source>
        <strain evidence="1">Hsosn_3</strain>
        <tissue evidence="1">Leaf</tissue>
    </source>
</reference>
<dbReference type="Proteomes" id="UP001237642">
    <property type="component" value="Unassembled WGS sequence"/>
</dbReference>
<dbReference type="EMBL" id="JAUIZM010000005">
    <property type="protein sequence ID" value="KAK1385362.1"/>
    <property type="molecule type" value="Genomic_DNA"/>
</dbReference>
<keyword evidence="2" id="KW-1185">Reference proteome</keyword>
<evidence type="ECO:0000313" key="2">
    <source>
        <dbReference type="Proteomes" id="UP001237642"/>
    </source>
</evidence>
<evidence type="ECO:0000313" key="1">
    <source>
        <dbReference type="EMBL" id="KAK1385362.1"/>
    </source>
</evidence>
<gene>
    <name evidence="1" type="ORF">POM88_023097</name>
</gene>
<proteinExistence type="predicted"/>
<comment type="caution">
    <text evidence="1">The sequence shown here is derived from an EMBL/GenBank/DDBJ whole genome shotgun (WGS) entry which is preliminary data.</text>
</comment>
<dbReference type="AlphaFoldDB" id="A0AAD8IJ62"/>
<dbReference type="InterPro" id="IPR012340">
    <property type="entry name" value="NA-bd_OB-fold"/>
</dbReference>
<dbReference type="Gene3D" id="2.40.50.140">
    <property type="entry name" value="Nucleic acid-binding proteins"/>
    <property type="match status" value="1"/>
</dbReference>
<accession>A0AAD8IJ62</accession>
<sequence length="209" mass="24579">MKLRVRGICSITNFDVHPYKTDDKFKCVQNDYQLIFNNNTKVRELEENGASIPYKSFDFYDHGDLKRIKNLNVYLIDVIEIIQNREYITLKDLVNRLGQKNLQTKFSITDGSSNVNVTFWDAMTKLFYQQLTLQPVHEHVIIIITSCKIGIGMVFFSFKKYVNQHVQFQFRDVLTLKTYATDQVDISNVGATTFYLNYQHHSVTEIRKR</sequence>
<organism evidence="1 2">
    <name type="scientific">Heracleum sosnowskyi</name>
    <dbReference type="NCBI Taxonomy" id="360622"/>
    <lineage>
        <taxon>Eukaryota</taxon>
        <taxon>Viridiplantae</taxon>
        <taxon>Streptophyta</taxon>
        <taxon>Embryophyta</taxon>
        <taxon>Tracheophyta</taxon>
        <taxon>Spermatophyta</taxon>
        <taxon>Magnoliopsida</taxon>
        <taxon>eudicotyledons</taxon>
        <taxon>Gunneridae</taxon>
        <taxon>Pentapetalae</taxon>
        <taxon>asterids</taxon>
        <taxon>campanulids</taxon>
        <taxon>Apiales</taxon>
        <taxon>Apiaceae</taxon>
        <taxon>Apioideae</taxon>
        <taxon>apioid superclade</taxon>
        <taxon>Tordylieae</taxon>
        <taxon>Tordyliinae</taxon>
        <taxon>Heracleum</taxon>
    </lineage>
</organism>